<keyword evidence="4" id="KW-1185">Reference proteome</keyword>
<organism evidence="3 4">
    <name type="scientific">Costertonia aggregata</name>
    <dbReference type="NCBI Taxonomy" id="343403"/>
    <lineage>
        <taxon>Bacteria</taxon>
        <taxon>Pseudomonadati</taxon>
        <taxon>Bacteroidota</taxon>
        <taxon>Flavobacteriia</taxon>
        <taxon>Flavobacteriales</taxon>
        <taxon>Flavobacteriaceae</taxon>
        <taxon>Costertonia</taxon>
    </lineage>
</organism>
<dbReference type="AlphaFoldDB" id="A0A7H9AL50"/>
<evidence type="ECO:0000313" key="3">
    <source>
        <dbReference type="EMBL" id="QLG44191.1"/>
    </source>
</evidence>
<gene>
    <name evidence="3" type="ORF">HYG79_02120</name>
</gene>
<dbReference type="InterPro" id="IPR008207">
    <property type="entry name" value="Sig_transdc_His_kin_Hpt_dom"/>
</dbReference>
<protein>
    <submittedName>
        <fullName evidence="3">Hpt domain-containing protein</fullName>
    </submittedName>
</protein>
<dbReference type="Pfam" id="PF01627">
    <property type="entry name" value="Hpt"/>
    <property type="match status" value="1"/>
</dbReference>
<dbReference type="Proteomes" id="UP000509302">
    <property type="component" value="Chromosome"/>
</dbReference>
<name>A0A7H9AL50_9FLAO</name>
<dbReference type="PROSITE" id="PS50894">
    <property type="entry name" value="HPT"/>
    <property type="match status" value="1"/>
</dbReference>
<feature type="domain" description="HPt" evidence="2">
    <location>
        <begin position="15"/>
        <end position="109"/>
    </location>
</feature>
<dbReference type="KEGG" id="cagg:HYG79_02120"/>
<reference evidence="3 4" key="1">
    <citation type="journal article" date="2006" name="Int. J. Syst. Evol. Microbiol.">
        <title>Costertonia aggregata gen. nov., sp. nov., a mesophilic marine bacterium of the family Flavobacteriaceae, isolated from a mature biofilm.</title>
        <authorList>
            <person name="Kwon K.K."/>
            <person name="Lee Y.K."/>
            <person name="Lee H.K."/>
        </authorList>
    </citation>
    <scope>NUCLEOTIDE SEQUENCE [LARGE SCALE GENOMIC DNA]</scope>
    <source>
        <strain evidence="3 4">KCCM 42265</strain>
    </source>
</reference>
<feature type="modified residue" description="Phosphohistidine" evidence="1">
    <location>
        <position position="54"/>
    </location>
</feature>
<evidence type="ECO:0000313" key="4">
    <source>
        <dbReference type="Proteomes" id="UP000509302"/>
    </source>
</evidence>
<dbReference type="InterPro" id="IPR036641">
    <property type="entry name" value="HPT_dom_sf"/>
</dbReference>
<evidence type="ECO:0000259" key="2">
    <source>
        <dbReference type="PROSITE" id="PS50894"/>
    </source>
</evidence>
<dbReference type="GO" id="GO:0004672">
    <property type="term" value="F:protein kinase activity"/>
    <property type="evidence" value="ECO:0007669"/>
    <property type="project" value="UniProtKB-ARBA"/>
</dbReference>
<sequence>MIYSLDKINEMAEGDQDFINSVVSVFLEEVPQDLEALEIAIKQKDFSNIYQLAHKIKPNVDLLGMEQTRATALEIETLGKSKATISEITEKFPLLKKDIHQVISELKKDFPVS</sequence>
<keyword evidence="1" id="KW-0597">Phosphoprotein</keyword>
<dbReference type="EMBL" id="CP058595">
    <property type="protein sequence ID" value="QLG44191.1"/>
    <property type="molecule type" value="Genomic_DNA"/>
</dbReference>
<proteinExistence type="predicted"/>
<dbReference type="Gene3D" id="1.20.120.160">
    <property type="entry name" value="HPT domain"/>
    <property type="match status" value="1"/>
</dbReference>
<evidence type="ECO:0000256" key="1">
    <source>
        <dbReference type="PROSITE-ProRule" id="PRU00110"/>
    </source>
</evidence>
<dbReference type="SUPFAM" id="SSF47226">
    <property type="entry name" value="Histidine-containing phosphotransfer domain, HPT domain"/>
    <property type="match status" value="1"/>
</dbReference>
<dbReference type="GO" id="GO:0000160">
    <property type="term" value="P:phosphorelay signal transduction system"/>
    <property type="evidence" value="ECO:0007669"/>
    <property type="project" value="InterPro"/>
</dbReference>
<accession>A0A7H9AL50</accession>
<dbReference type="RefSeq" id="WP_179240526.1">
    <property type="nucleotide sequence ID" value="NZ_CP058595.1"/>
</dbReference>